<comment type="caution">
    <text evidence="1">The sequence shown here is derived from an EMBL/GenBank/DDBJ whole genome shotgun (WGS) entry which is preliminary data.</text>
</comment>
<gene>
    <name evidence="1" type="ORF">GCM10011518_43000</name>
</gene>
<organism evidence="1 2">
    <name type="scientific">Flavobacterium limi</name>
    <dbReference type="NCBI Taxonomy" id="2045105"/>
    <lineage>
        <taxon>Bacteria</taxon>
        <taxon>Pseudomonadati</taxon>
        <taxon>Bacteroidota</taxon>
        <taxon>Flavobacteriia</taxon>
        <taxon>Flavobacteriales</taxon>
        <taxon>Flavobacteriaceae</taxon>
        <taxon>Flavobacterium</taxon>
    </lineage>
</organism>
<keyword evidence="2" id="KW-1185">Reference proteome</keyword>
<evidence type="ECO:0000313" key="2">
    <source>
        <dbReference type="Proteomes" id="UP000655016"/>
    </source>
</evidence>
<proteinExistence type="predicted"/>
<sequence>MNPANCLDTVVVSTVDGFGYASAKSSFEQELKKTAAVVSDIYNNFFMLYFLNYEISN</sequence>
<protein>
    <submittedName>
        <fullName evidence="1">Uncharacterized protein</fullName>
    </submittedName>
</protein>
<name>A0ABQ1UXL6_9FLAO</name>
<dbReference type="EMBL" id="BMKP01000014">
    <property type="protein sequence ID" value="GGF29123.1"/>
    <property type="molecule type" value="Genomic_DNA"/>
</dbReference>
<evidence type="ECO:0000313" key="1">
    <source>
        <dbReference type="EMBL" id="GGF29123.1"/>
    </source>
</evidence>
<reference evidence="2" key="1">
    <citation type="journal article" date="2019" name="Int. J. Syst. Evol. Microbiol.">
        <title>The Global Catalogue of Microorganisms (GCM) 10K type strain sequencing project: providing services to taxonomists for standard genome sequencing and annotation.</title>
        <authorList>
            <consortium name="The Broad Institute Genomics Platform"/>
            <consortium name="The Broad Institute Genome Sequencing Center for Infectious Disease"/>
            <person name="Wu L."/>
            <person name="Ma J."/>
        </authorList>
    </citation>
    <scope>NUCLEOTIDE SEQUENCE [LARGE SCALE GENOMIC DNA]</scope>
    <source>
        <strain evidence="2">CGMCC 1.16060</strain>
    </source>
</reference>
<accession>A0ABQ1UXL6</accession>
<dbReference type="Proteomes" id="UP000655016">
    <property type="component" value="Unassembled WGS sequence"/>
</dbReference>